<evidence type="ECO:0008006" key="4">
    <source>
        <dbReference type="Google" id="ProtNLM"/>
    </source>
</evidence>
<feature type="transmembrane region" description="Helical" evidence="1">
    <location>
        <begin position="133"/>
        <end position="153"/>
    </location>
</feature>
<dbReference type="STRING" id="768706.Desor_2538"/>
<protein>
    <recommendedName>
        <fullName evidence="4">DUF1097 domain-containing protein</fullName>
    </recommendedName>
</protein>
<keyword evidence="1" id="KW-1133">Transmembrane helix</keyword>
<name>G7WGL5_DESOD</name>
<keyword evidence="1" id="KW-0812">Transmembrane</keyword>
<feature type="transmembrane region" description="Helical" evidence="1">
    <location>
        <begin position="82"/>
        <end position="102"/>
    </location>
</feature>
<feature type="transmembrane region" description="Helical" evidence="1">
    <location>
        <begin position="10"/>
        <end position="27"/>
    </location>
</feature>
<feature type="transmembrane region" description="Helical" evidence="1">
    <location>
        <begin position="57"/>
        <end position="76"/>
    </location>
</feature>
<evidence type="ECO:0000256" key="1">
    <source>
        <dbReference type="SAM" id="Phobius"/>
    </source>
</evidence>
<reference evidence="2 3" key="2">
    <citation type="journal article" date="2012" name="J. Bacteriol.">
        <title>Complete genome sequences of Desulfosporosinus orientis DSM765T, Desulfosporosinus youngiae DSM17734T, Desulfosporosinus meridiei DSM13257T, and Desulfosporosinus acidiphilus DSM22704T.</title>
        <authorList>
            <person name="Pester M."/>
            <person name="Brambilla E."/>
            <person name="Alazard D."/>
            <person name="Rattei T."/>
            <person name="Weinmaier T."/>
            <person name="Han J."/>
            <person name="Lucas S."/>
            <person name="Lapidus A."/>
            <person name="Cheng J.F."/>
            <person name="Goodwin L."/>
            <person name="Pitluck S."/>
            <person name="Peters L."/>
            <person name="Ovchinnikova G."/>
            <person name="Teshima H."/>
            <person name="Detter J.C."/>
            <person name="Han C.S."/>
            <person name="Tapia R."/>
            <person name="Land M.L."/>
            <person name="Hauser L."/>
            <person name="Kyrpides N.C."/>
            <person name="Ivanova N.N."/>
            <person name="Pagani I."/>
            <person name="Huntmann M."/>
            <person name="Wei C.L."/>
            <person name="Davenport K.W."/>
            <person name="Daligault H."/>
            <person name="Chain P.S."/>
            <person name="Chen A."/>
            <person name="Mavromatis K."/>
            <person name="Markowitz V."/>
            <person name="Szeto E."/>
            <person name="Mikhailova N."/>
            <person name="Pati A."/>
            <person name="Wagner M."/>
            <person name="Woyke T."/>
            <person name="Ollivier B."/>
            <person name="Klenk H.P."/>
            <person name="Spring S."/>
            <person name="Loy A."/>
        </authorList>
    </citation>
    <scope>NUCLEOTIDE SEQUENCE [LARGE SCALE GENOMIC DNA]</scope>
    <source>
        <strain evidence="3">ATCC 19365 / DSM 765 / NCIMB 8382 / VKM B-1628</strain>
    </source>
</reference>
<dbReference type="Proteomes" id="UP000006346">
    <property type="component" value="Chromosome"/>
</dbReference>
<proteinExistence type="predicted"/>
<evidence type="ECO:0000313" key="3">
    <source>
        <dbReference type="Proteomes" id="UP000006346"/>
    </source>
</evidence>
<dbReference type="AlphaFoldDB" id="G7WGL5"/>
<dbReference type="eggNOG" id="ENOG503477W">
    <property type="taxonomic scope" value="Bacteria"/>
</dbReference>
<dbReference type="HOGENOM" id="CLU_1552826_0_0_9"/>
<keyword evidence="1" id="KW-0472">Membrane</keyword>
<sequence length="172" mass="19058">MNTIFSKQKLVTGVLLLAIIVLLEWVLHHFKLPTWPVFMVMVFIFMSHQDNKEIPKILVGGGFGIFNIVLIKYWMGLTAASFGTWESSIAYVCLFVFSIVLFMDVLPIVFNNYAFMYFLVTAVAASLPKPNPMLWIGCELIGGAAVVILIMGLTKAVAAIMGAPAESHDIKQ</sequence>
<dbReference type="RefSeq" id="WP_014184900.1">
    <property type="nucleotide sequence ID" value="NC_016584.1"/>
</dbReference>
<dbReference type="OrthoDB" id="5739127at2"/>
<evidence type="ECO:0000313" key="2">
    <source>
        <dbReference type="EMBL" id="AET68092.1"/>
    </source>
</evidence>
<dbReference type="EMBL" id="CP003108">
    <property type="protein sequence ID" value="AET68092.1"/>
    <property type="molecule type" value="Genomic_DNA"/>
</dbReference>
<accession>G7WGL5</accession>
<dbReference type="KEGG" id="dor:Desor_2538"/>
<reference evidence="3" key="1">
    <citation type="submission" date="2011-11" db="EMBL/GenBank/DDBJ databases">
        <title>Complete sequence of Desulfosporosinus orientis DSM 765.</title>
        <authorList>
            <person name="Lucas S."/>
            <person name="Han J."/>
            <person name="Lapidus A."/>
            <person name="Cheng J.-F."/>
            <person name="Goodwin L."/>
            <person name="Pitluck S."/>
            <person name="Peters L."/>
            <person name="Ovchinnikova G."/>
            <person name="Teshima H."/>
            <person name="Detter J.C."/>
            <person name="Han C."/>
            <person name="Tapia R."/>
            <person name="Land M."/>
            <person name="Hauser L."/>
            <person name="Kyrpides N."/>
            <person name="Ivanova N."/>
            <person name="Pagani I."/>
            <person name="Pester M."/>
            <person name="Spring S."/>
            <person name="Ollivier B."/>
            <person name="Rattei T."/>
            <person name="Klenk H.-P."/>
            <person name="Wagner M."/>
            <person name="Loy A."/>
            <person name="Woyke T."/>
        </authorList>
    </citation>
    <scope>NUCLEOTIDE SEQUENCE [LARGE SCALE GENOMIC DNA]</scope>
    <source>
        <strain evidence="3">ATCC 19365 / DSM 765 / NCIMB 8382 / VKM B-1628</strain>
    </source>
</reference>
<gene>
    <name evidence="2" type="ordered locus">Desor_2538</name>
</gene>
<dbReference type="PATRIC" id="fig|768706.3.peg.2550"/>
<keyword evidence="3" id="KW-1185">Reference proteome</keyword>
<organism evidence="2 3">
    <name type="scientific">Desulfosporosinus orientis (strain ATCC 19365 / DSM 765 / NCIMB 8382 / VKM B-1628 / Singapore I)</name>
    <name type="common">Desulfotomaculum orientis</name>
    <dbReference type="NCBI Taxonomy" id="768706"/>
    <lineage>
        <taxon>Bacteria</taxon>
        <taxon>Bacillati</taxon>
        <taxon>Bacillota</taxon>
        <taxon>Clostridia</taxon>
        <taxon>Eubacteriales</taxon>
        <taxon>Desulfitobacteriaceae</taxon>
        <taxon>Desulfosporosinus</taxon>
    </lineage>
</organism>